<sequence>MLSEFPNLTSAEFHEACLAFETRFSVHGREQHDWVSVEALHSFDARFLRITKELINDTPVDPGEDEFLEDDVEALETSSQQNALMHYDIVFSPTYRVPVLYISIIDPKHRYPPTMTTLHKHLLPALFTAETGRVGVIGGITVTDHPATNRPAFFIHPCQTAKVMEATVGRKEISGEEFLVIWIGAMGKYVGLNIPLALVQQDVLQIGVTQTP</sequence>
<comment type="similarity">
    <text evidence="1">Belongs to the ATG10 family.</text>
</comment>
<dbReference type="EMBL" id="JAGMVJ010000018">
    <property type="protein sequence ID" value="KAH7077235.1"/>
    <property type="molecule type" value="Genomic_DNA"/>
</dbReference>
<keyword evidence="5" id="KW-0813">Transport</keyword>
<dbReference type="GO" id="GO:0005829">
    <property type="term" value="C:cytosol"/>
    <property type="evidence" value="ECO:0007669"/>
    <property type="project" value="TreeGrafter"/>
</dbReference>
<dbReference type="Pfam" id="PF03987">
    <property type="entry name" value="Autophagy_act_C"/>
    <property type="match status" value="1"/>
</dbReference>
<evidence type="ECO:0000256" key="4">
    <source>
        <dbReference type="ARBA" id="ARBA00022786"/>
    </source>
</evidence>
<dbReference type="GO" id="GO:0032446">
    <property type="term" value="P:protein modification by small protein conjugation"/>
    <property type="evidence" value="ECO:0007669"/>
    <property type="project" value="TreeGrafter"/>
</dbReference>
<dbReference type="Gene3D" id="3.30.1460.50">
    <property type="match status" value="1"/>
</dbReference>
<dbReference type="Proteomes" id="UP000813461">
    <property type="component" value="Unassembled WGS sequence"/>
</dbReference>
<dbReference type="GO" id="GO:0061651">
    <property type="term" value="F:Atg12 conjugating enzyme activity"/>
    <property type="evidence" value="ECO:0007669"/>
    <property type="project" value="TreeGrafter"/>
</dbReference>
<reference evidence="8" key="1">
    <citation type="journal article" date="2021" name="Nat. Commun.">
        <title>Genetic determinants of endophytism in the Arabidopsis root mycobiome.</title>
        <authorList>
            <person name="Mesny F."/>
            <person name="Miyauchi S."/>
            <person name="Thiergart T."/>
            <person name="Pickel B."/>
            <person name="Atanasova L."/>
            <person name="Karlsson M."/>
            <person name="Huettel B."/>
            <person name="Barry K.W."/>
            <person name="Haridas S."/>
            <person name="Chen C."/>
            <person name="Bauer D."/>
            <person name="Andreopoulos W."/>
            <person name="Pangilinan J."/>
            <person name="LaButti K."/>
            <person name="Riley R."/>
            <person name="Lipzen A."/>
            <person name="Clum A."/>
            <person name="Drula E."/>
            <person name="Henrissat B."/>
            <person name="Kohler A."/>
            <person name="Grigoriev I.V."/>
            <person name="Martin F.M."/>
            <person name="Hacquard S."/>
        </authorList>
    </citation>
    <scope>NUCLEOTIDE SEQUENCE</scope>
    <source>
        <strain evidence="8">MPI-SDFR-AT-0120</strain>
    </source>
</reference>
<gene>
    <name evidence="8" type="ORF">FB567DRAFT_145612</name>
</gene>
<evidence type="ECO:0000313" key="8">
    <source>
        <dbReference type="EMBL" id="KAH7077235.1"/>
    </source>
</evidence>
<dbReference type="AlphaFoldDB" id="A0A8K0QXI1"/>
<keyword evidence="3" id="KW-0808">Transferase</keyword>
<organism evidence="8 9">
    <name type="scientific">Paraphoma chrysanthemicola</name>
    <dbReference type="NCBI Taxonomy" id="798071"/>
    <lineage>
        <taxon>Eukaryota</taxon>
        <taxon>Fungi</taxon>
        <taxon>Dikarya</taxon>
        <taxon>Ascomycota</taxon>
        <taxon>Pezizomycotina</taxon>
        <taxon>Dothideomycetes</taxon>
        <taxon>Pleosporomycetidae</taxon>
        <taxon>Pleosporales</taxon>
        <taxon>Pleosporineae</taxon>
        <taxon>Phaeosphaeriaceae</taxon>
        <taxon>Paraphoma</taxon>
    </lineage>
</organism>
<evidence type="ECO:0000256" key="1">
    <source>
        <dbReference type="ARBA" id="ARBA00005696"/>
    </source>
</evidence>
<evidence type="ECO:0000256" key="7">
    <source>
        <dbReference type="ARBA" id="ARBA00029833"/>
    </source>
</evidence>
<dbReference type="PANTHER" id="PTHR14957">
    <property type="entry name" value="UBIQUITIN-LIKE-CONJUGATING ENZYME ATG10"/>
    <property type="match status" value="1"/>
</dbReference>
<comment type="caution">
    <text evidence="8">The sequence shown here is derived from an EMBL/GenBank/DDBJ whole genome shotgun (WGS) entry which is preliminary data.</text>
</comment>
<dbReference type="GO" id="GO:0000422">
    <property type="term" value="P:autophagy of mitochondrion"/>
    <property type="evidence" value="ECO:0007669"/>
    <property type="project" value="TreeGrafter"/>
</dbReference>
<dbReference type="GO" id="GO:0000045">
    <property type="term" value="P:autophagosome assembly"/>
    <property type="evidence" value="ECO:0007669"/>
    <property type="project" value="TreeGrafter"/>
</dbReference>
<evidence type="ECO:0000256" key="3">
    <source>
        <dbReference type="ARBA" id="ARBA00022679"/>
    </source>
</evidence>
<keyword evidence="6" id="KW-0072">Autophagy</keyword>
<proteinExistence type="inferred from homology"/>
<name>A0A8K0QXI1_9PLEO</name>
<evidence type="ECO:0000256" key="2">
    <source>
        <dbReference type="ARBA" id="ARBA00021099"/>
    </source>
</evidence>
<dbReference type="InterPro" id="IPR007135">
    <property type="entry name" value="Atg3/Atg10"/>
</dbReference>
<dbReference type="GO" id="GO:0015031">
    <property type="term" value="P:protein transport"/>
    <property type="evidence" value="ECO:0007669"/>
    <property type="project" value="UniProtKB-KW"/>
</dbReference>
<keyword evidence="5" id="KW-0653">Protein transport</keyword>
<evidence type="ECO:0000313" key="9">
    <source>
        <dbReference type="Proteomes" id="UP000813461"/>
    </source>
</evidence>
<dbReference type="PANTHER" id="PTHR14957:SF1">
    <property type="entry name" value="UBIQUITIN-LIKE-CONJUGATING ENZYME ATG10"/>
    <property type="match status" value="1"/>
</dbReference>
<dbReference type="OrthoDB" id="4089664at2759"/>
<evidence type="ECO:0000256" key="5">
    <source>
        <dbReference type="ARBA" id="ARBA00022927"/>
    </source>
</evidence>
<accession>A0A8K0QXI1</accession>
<protein>
    <recommendedName>
        <fullName evidence="2">Ubiquitin-like-conjugating enzyme ATG10</fullName>
    </recommendedName>
    <alternativeName>
        <fullName evidence="7">Autophagy-related protein 10</fullName>
    </alternativeName>
</protein>
<evidence type="ECO:0000256" key="6">
    <source>
        <dbReference type="ARBA" id="ARBA00023006"/>
    </source>
</evidence>
<keyword evidence="4" id="KW-0833">Ubl conjugation pathway</keyword>
<keyword evidence="9" id="KW-1185">Reference proteome</keyword>